<dbReference type="Proteomes" id="UP000640052">
    <property type="component" value="Unassembled WGS sequence"/>
</dbReference>
<dbReference type="GO" id="GO:0003700">
    <property type="term" value="F:DNA-binding transcription factor activity"/>
    <property type="evidence" value="ECO:0007669"/>
    <property type="project" value="InterPro"/>
</dbReference>
<sequence>MIREAVTVADPQRFGTVFDAYYLEIRRYIGRRLDLAVAEDLAAETFLVAF</sequence>
<name>A0A919QKB1_9ACTN</name>
<evidence type="ECO:0008006" key="3">
    <source>
        <dbReference type="Google" id="ProtNLM"/>
    </source>
</evidence>
<dbReference type="GO" id="GO:0006352">
    <property type="term" value="P:DNA-templated transcription initiation"/>
    <property type="evidence" value="ECO:0007669"/>
    <property type="project" value="InterPro"/>
</dbReference>
<keyword evidence="2" id="KW-1185">Reference proteome</keyword>
<dbReference type="RefSeq" id="WP_239162252.1">
    <property type="nucleotide sequence ID" value="NZ_BOOA01000105.1"/>
</dbReference>
<reference evidence="1" key="1">
    <citation type="submission" date="2021-01" db="EMBL/GenBank/DDBJ databases">
        <title>Whole genome shotgun sequence of Acrocarpospora phusangensis NBRC 108782.</title>
        <authorList>
            <person name="Komaki H."/>
            <person name="Tamura T."/>
        </authorList>
    </citation>
    <scope>NUCLEOTIDE SEQUENCE</scope>
    <source>
        <strain evidence="1">NBRC 108782</strain>
    </source>
</reference>
<dbReference type="EMBL" id="BOOA01000105">
    <property type="protein sequence ID" value="GIH29025.1"/>
    <property type="molecule type" value="Genomic_DNA"/>
</dbReference>
<evidence type="ECO:0000313" key="1">
    <source>
        <dbReference type="EMBL" id="GIH29025.1"/>
    </source>
</evidence>
<evidence type="ECO:0000313" key="2">
    <source>
        <dbReference type="Proteomes" id="UP000640052"/>
    </source>
</evidence>
<proteinExistence type="predicted"/>
<accession>A0A919QKB1</accession>
<dbReference type="AlphaFoldDB" id="A0A919QKB1"/>
<gene>
    <name evidence="1" type="ORF">Aph01nite_73350</name>
</gene>
<dbReference type="Gene3D" id="1.10.1740.10">
    <property type="match status" value="1"/>
</dbReference>
<dbReference type="SUPFAM" id="SSF88946">
    <property type="entry name" value="Sigma2 domain of RNA polymerase sigma factors"/>
    <property type="match status" value="1"/>
</dbReference>
<comment type="caution">
    <text evidence="1">The sequence shown here is derived from an EMBL/GenBank/DDBJ whole genome shotgun (WGS) entry which is preliminary data.</text>
</comment>
<protein>
    <recommendedName>
        <fullName evidence="3">RNA polymerase sigma-70 region 2 domain-containing protein</fullName>
    </recommendedName>
</protein>
<organism evidence="1 2">
    <name type="scientific">Acrocarpospora phusangensis</name>
    <dbReference type="NCBI Taxonomy" id="1070424"/>
    <lineage>
        <taxon>Bacteria</taxon>
        <taxon>Bacillati</taxon>
        <taxon>Actinomycetota</taxon>
        <taxon>Actinomycetes</taxon>
        <taxon>Streptosporangiales</taxon>
        <taxon>Streptosporangiaceae</taxon>
        <taxon>Acrocarpospora</taxon>
    </lineage>
</organism>
<dbReference type="InterPro" id="IPR013325">
    <property type="entry name" value="RNA_pol_sigma_r2"/>
</dbReference>